<dbReference type="Gene3D" id="3.40.50.880">
    <property type="match status" value="1"/>
</dbReference>
<feature type="domain" description="DJ-1/PfpI" evidence="1">
    <location>
        <begin position="3"/>
        <end position="169"/>
    </location>
</feature>
<comment type="caution">
    <text evidence="2">The sequence shown here is derived from an EMBL/GenBank/DDBJ whole genome shotgun (WGS) entry which is preliminary data.</text>
</comment>
<keyword evidence="3" id="KW-1185">Reference proteome</keyword>
<dbReference type="SUPFAM" id="SSF52317">
    <property type="entry name" value="Class I glutamine amidotransferase-like"/>
    <property type="match status" value="1"/>
</dbReference>
<sequence length="205" mass="22819">MRTVLLALLEQYADWEAAYVSTGIHMLGQGKFIVKTAALSEHPVTSIGGIQAVADYTVDSAPEDYDALLLIGGMRWREERAQQIIPLVRHCLKNDRLLGGICDAAAFLASIGVLNTVKHTGNRLSALQEWPGTEYEGAENFQARQSVRDQNIITANGSAPLEFAREVLTALHVAEKTLIEDWYTLHKFGYYHASSHNQFVKMMEE</sequence>
<evidence type="ECO:0000313" key="3">
    <source>
        <dbReference type="Proteomes" id="UP000003175"/>
    </source>
</evidence>
<evidence type="ECO:0000259" key="1">
    <source>
        <dbReference type="Pfam" id="PF01965"/>
    </source>
</evidence>
<dbReference type="InterPro" id="IPR002818">
    <property type="entry name" value="DJ-1/PfpI"/>
</dbReference>
<protein>
    <recommendedName>
        <fullName evidence="1">DJ-1/PfpI domain-containing protein</fullName>
    </recommendedName>
</protein>
<proteinExistence type="predicted"/>
<dbReference type="RefSeq" id="WP_006695814.1">
    <property type="nucleotide sequence ID" value="NZ_JH376857.1"/>
</dbReference>
<name>A0ABN0DRZ4_9FIRM</name>
<dbReference type="PANTHER" id="PTHR48094">
    <property type="entry name" value="PROTEIN/NUCLEIC ACID DEGLYCASE DJ-1-RELATED"/>
    <property type="match status" value="1"/>
</dbReference>
<reference evidence="2 3" key="1">
    <citation type="submission" date="2011-08" db="EMBL/GenBank/DDBJ databases">
        <title>The Genome Sequence of Selenomonas noxia F0398.</title>
        <authorList>
            <consortium name="The Broad Institute Genome Sequencing Platform"/>
            <person name="Earl A."/>
            <person name="Ward D."/>
            <person name="Feldgarden M."/>
            <person name="Gevers D."/>
            <person name="Izard J."/>
            <person name="Ganesan A."/>
            <person name="Blanton J.M."/>
            <person name="Baranova O.V."/>
            <person name="Tanner A.C."/>
            <person name="Dewhirst F.E."/>
            <person name="Young S.K."/>
            <person name="Zeng Q."/>
            <person name="Gargeya S."/>
            <person name="Fitzgerald M."/>
            <person name="Haas B."/>
            <person name="Abouelleil A."/>
            <person name="Alvarado L."/>
            <person name="Arachchi H.M."/>
            <person name="Berlin A."/>
            <person name="Brown A."/>
            <person name="Chapman S.B."/>
            <person name="Chen Z."/>
            <person name="Dunbar C."/>
            <person name="Freedman E."/>
            <person name="Gearin G."/>
            <person name="Gellesch M."/>
            <person name="Goldberg J."/>
            <person name="Griggs A."/>
            <person name="Gujja S."/>
            <person name="Heiman D."/>
            <person name="Howarth C."/>
            <person name="Larson L."/>
            <person name="Lui A."/>
            <person name="MacDonald P.J.P."/>
            <person name="Montmayeur A."/>
            <person name="Murphy C."/>
            <person name="Neiman D."/>
            <person name="Pearson M."/>
            <person name="Priest M."/>
            <person name="Roberts A."/>
            <person name="Saif S."/>
            <person name="Shea T."/>
            <person name="Shenoy N."/>
            <person name="Sisk P."/>
            <person name="Stolte C."/>
            <person name="Sykes S."/>
            <person name="Wortman J."/>
            <person name="Nusbaum C."/>
            <person name="Birren B."/>
        </authorList>
    </citation>
    <scope>NUCLEOTIDE SEQUENCE [LARGE SCALE GENOMIC DNA]</scope>
    <source>
        <strain evidence="2 3">F0398</strain>
    </source>
</reference>
<gene>
    <name evidence="2" type="ORF">HMPREF9432_00285</name>
</gene>
<dbReference type="EMBL" id="ADGH01000003">
    <property type="protein sequence ID" value="EHG25784.1"/>
    <property type="molecule type" value="Genomic_DNA"/>
</dbReference>
<dbReference type="PANTHER" id="PTHR48094:SF19">
    <property type="entry name" value="DJ-1_PFPI DOMAIN-CONTAINING PROTEIN"/>
    <property type="match status" value="1"/>
</dbReference>
<dbReference type="InterPro" id="IPR029062">
    <property type="entry name" value="Class_I_gatase-like"/>
</dbReference>
<dbReference type="Pfam" id="PF01965">
    <property type="entry name" value="DJ-1_PfpI"/>
    <property type="match status" value="1"/>
</dbReference>
<organism evidence="2 3">
    <name type="scientific">Selenomonas noxia F0398</name>
    <dbReference type="NCBI Taxonomy" id="702437"/>
    <lineage>
        <taxon>Bacteria</taxon>
        <taxon>Bacillati</taxon>
        <taxon>Bacillota</taxon>
        <taxon>Negativicutes</taxon>
        <taxon>Selenomonadales</taxon>
        <taxon>Selenomonadaceae</taxon>
        <taxon>Selenomonas</taxon>
    </lineage>
</organism>
<dbReference type="Proteomes" id="UP000003175">
    <property type="component" value="Unassembled WGS sequence"/>
</dbReference>
<dbReference type="InterPro" id="IPR050325">
    <property type="entry name" value="Prot/Nucl_acid_deglycase"/>
</dbReference>
<accession>A0ABN0DRZ4</accession>
<evidence type="ECO:0000313" key="2">
    <source>
        <dbReference type="EMBL" id="EHG25784.1"/>
    </source>
</evidence>